<name>W3XBZ9_PESFW</name>
<keyword evidence="7" id="KW-0732">Signal</keyword>
<dbReference type="SUPFAM" id="SSF55895">
    <property type="entry name" value="Ribonuclease Rh-like"/>
    <property type="match status" value="1"/>
</dbReference>
<feature type="chain" id="PRO_5004835652" description="ribonuclease T2" evidence="7">
    <location>
        <begin position="24"/>
        <end position="345"/>
    </location>
</feature>
<dbReference type="GO" id="GO:0033897">
    <property type="term" value="F:ribonuclease T2 activity"/>
    <property type="evidence" value="ECO:0007669"/>
    <property type="project" value="UniProtKB-EC"/>
</dbReference>
<dbReference type="KEGG" id="pfy:PFICI_04838"/>
<dbReference type="InParanoid" id="W3XBZ9"/>
<dbReference type="GO" id="GO:0003723">
    <property type="term" value="F:RNA binding"/>
    <property type="evidence" value="ECO:0007669"/>
    <property type="project" value="InterPro"/>
</dbReference>
<dbReference type="InterPro" id="IPR033130">
    <property type="entry name" value="RNase_T2_His_AS_2"/>
</dbReference>
<keyword evidence="9" id="KW-1185">Reference proteome</keyword>
<reference evidence="9" key="1">
    <citation type="journal article" date="2015" name="BMC Genomics">
        <title>Genomic and transcriptomic analysis of the endophytic fungus Pestalotiopsis fici reveals its lifestyle and high potential for synthesis of natural products.</title>
        <authorList>
            <person name="Wang X."/>
            <person name="Zhang X."/>
            <person name="Liu L."/>
            <person name="Xiang M."/>
            <person name="Wang W."/>
            <person name="Sun X."/>
            <person name="Che Y."/>
            <person name="Guo L."/>
            <person name="Liu G."/>
            <person name="Guo L."/>
            <person name="Wang C."/>
            <person name="Yin W.B."/>
            <person name="Stadler M."/>
            <person name="Zhang X."/>
            <person name="Liu X."/>
        </authorList>
    </citation>
    <scope>NUCLEOTIDE SEQUENCE [LARGE SCALE GENOMIC DNA]</scope>
    <source>
        <strain evidence="9">W106-1 / CGMCC3.15140</strain>
    </source>
</reference>
<dbReference type="GO" id="GO:0005576">
    <property type="term" value="C:extracellular region"/>
    <property type="evidence" value="ECO:0007669"/>
    <property type="project" value="TreeGrafter"/>
</dbReference>
<evidence type="ECO:0000256" key="4">
    <source>
        <dbReference type="ARBA" id="ARBA00023157"/>
    </source>
</evidence>
<keyword evidence="4" id="KW-1015">Disulfide bond</keyword>
<dbReference type="HOGENOM" id="CLU_037966_2_0_1"/>
<dbReference type="Pfam" id="PF00445">
    <property type="entry name" value="Ribonuclease_T2"/>
    <property type="match status" value="1"/>
</dbReference>
<organism evidence="8 9">
    <name type="scientific">Pestalotiopsis fici (strain W106-1 / CGMCC3.15140)</name>
    <dbReference type="NCBI Taxonomy" id="1229662"/>
    <lineage>
        <taxon>Eukaryota</taxon>
        <taxon>Fungi</taxon>
        <taxon>Dikarya</taxon>
        <taxon>Ascomycota</taxon>
        <taxon>Pezizomycotina</taxon>
        <taxon>Sordariomycetes</taxon>
        <taxon>Xylariomycetidae</taxon>
        <taxon>Amphisphaeriales</taxon>
        <taxon>Sporocadaceae</taxon>
        <taxon>Pestalotiopsis</taxon>
    </lineage>
</organism>
<evidence type="ECO:0000256" key="7">
    <source>
        <dbReference type="SAM" id="SignalP"/>
    </source>
</evidence>
<dbReference type="InterPro" id="IPR018188">
    <property type="entry name" value="RNase_T2_His_AS_1"/>
</dbReference>
<sequence>MSSSANLLAVLGAVALLPGTVRAGLYPGLSTQNHTCSLQKPVLSCSAGADPAVVDTCCVETYGGLILSTQFWDTYTGRESAGQLLPRDTWTLHGLWPDFCNGSYTQYCDLSRQYDPIPSPNTTTGTSAGTPVPAYTGPSIATFLEPFGKLDLLAYMNKYWVAQNQDNGGFWGHEFSKHATCYSSFDVECYGPQYREHEEVVDFFETALEFYDALPTWQWLADAGIKPSNGTATTTSSSCSTNGTSPTALSLSDVQDALVAGFGKLPYIGCSGPRYNATEAGKGSNDTGYTVLTEVWYYHHVLGRVQDGVAEKVHANITGGSVSSCAKTPGALRYYERTTGSDVAY</sequence>
<evidence type="ECO:0000256" key="6">
    <source>
        <dbReference type="RuleBase" id="RU004328"/>
    </source>
</evidence>
<proteinExistence type="inferred from homology"/>
<dbReference type="FunFam" id="3.90.730.10:FF:000020">
    <property type="entry name" value="Uncharacterized protein"/>
    <property type="match status" value="1"/>
</dbReference>
<keyword evidence="3" id="KW-0255">Endonuclease</keyword>
<dbReference type="Proteomes" id="UP000030651">
    <property type="component" value="Unassembled WGS sequence"/>
</dbReference>
<comment type="similarity">
    <text evidence="1 6">Belongs to the RNase T2 family.</text>
</comment>
<dbReference type="PANTHER" id="PTHR11240:SF17">
    <property type="entry name" value="RIBONUCLEASE T2"/>
    <property type="match status" value="1"/>
</dbReference>
<feature type="signal peptide" evidence="7">
    <location>
        <begin position="1"/>
        <end position="23"/>
    </location>
</feature>
<dbReference type="InterPro" id="IPR036430">
    <property type="entry name" value="RNase_T2-like_sf"/>
</dbReference>
<dbReference type="Gene3D" id="3.90.730.10">
    <property type="entry name" value="Ribonuclease T2-like"/>
    <property type="match status" value="1"/>
</dbReference>
<evidence type="ECO:0000256" key="2">
    <source>
        <dbReference type="ARBA" id="ARBA00012571"/>
    </source>
</evidence>
<dbReference type="PROSITE" id="PS00531">
    <property type="entry name" value="RNASE_T2_2"/>
    <property type="match status" value="1"/>
</dbReference>
<dbReference type="OMA" id="IWYYERT"/>
<feature type="active site" evidence="5">
    <location>
        <position position="93"/>
    </location>
</feature>
<evidence type="ECO:0000313" key="8">
    <source>
        <dbReference type="EMBL" id="ETS82962.1"/>
    </source>
</evidence>
<dbReference type="CDD" id="cd01061">
    <property type="entry name" value="RNase_T2_euk"/>
    <property type="match status" value="1"/>
</dbReference>
<evidence type="ECO:0000256" key="3">
    <source>
        <dbReference type="ARBA" id="ARBA00022759"/>
    </source>
</evidence>
<dbReference type="InterPro" id="IPR001568">
    <property type="entry name" value="RNase_T2-like"/>
</dbReference>
<protein>
    <recommendedName>
        <fullName evidence="2">ribonuclease T2</fullName>
        <ecNumber evidence="2">4.6.1.19</ecNumber>
    </recommendedName>
</protein>
<evidence type="ECO:0000256" key="1">
    <source>
        <dbReference type="ARBA" id="ARBA00007469"/>
    </source>
</evidence>
<dbReference type="GO" id="GO:0006401">
    <property type="term" value="P:RNA catabolic process"/>
    <property type="evidence" value="ECO:0007669"/>
    <property type="project" value="TreeGrafter"/>
</dbReference>
<feature type="active site" evidence="5">
    <location>
        <position position="178"/>
    </location>
</feature>
<evidence type="ECO:0000313" key="9">
    <source>
        <dbReference type="Proteomes" id="UP000030651"/>
    </source>
</evidence>
<gene>
    <name evidence="8" type="ORF">PFICI_04838</name>
</gene>
<evidence type="ECO:0000256" key="5">
    <source>
        <dbReference type="PIRSR" id="PIRSR633697-1"/>
    </source>
</evidence>
<dbReference type="EC" id="4.6.1.19" evidence="2"/>
<keyword evidence="3" id="KW-0378">Hydrolase</keyword>
<dbReference type="GeneID" id="19269851"/>
<dbReference type="PANTHER" id="PTHR11240">
    <property type="entry name" value="RIBONUCLEASE T2"/>
    <property type="match status" value="1"/>
</dbReference>
<dbReference type="OrthoDB" id="435754at2759"/>
<dbReference type="EMBL" id="KI912111">
    <property type="protein sequence ID" value="ETS82962.1"/>
    <property type="molecule type" value="Genomic_DNA"/>
</dbReference>
<dbReference type="AlphaFoldDB" id="W3XBZ9"/>
<feature type="active site" evidence="5">
    <location>
        <position position="174"/>
    </location>
</feature>
<dbReference type="eggNOG" id="KOG1642">
    <property type="taxonomic scope" value="Eukaryota"/>
</dbReference>
<dbReference type="RefSeq" id="XP_007831610.1">
    <property type="nucleotide sequence ID" value="XM_007833419.1"/>
</dbReference>
<accession>W3XBZ9</accession>
<dbReference type="PROSITE" id="PS00530">
    <property type="entry name" value="RNASE_T2_1"/>
    <property type="match status" value="1"/>
</dbReference>
<keyword evidence="3" id="KW-0540">Nuclease</keyword>
<dbReference type="InterPro" id="IPR033697">
    <property type="entry name" value="Ribonuclease_T2_eukaryotic"/>
</dbReference>